<dbReference type="STRING" id="407036.SAMN05216243_1533"/>
<dbReference type="InterPro" id="IPR002376">
    <property type="entry name" value="Formyl_transf_N"/>
</dbReference>
<gene>
    <name evidence="4" type="ORF">SAMN05216243_1533</name>
</gene>
<protein>
    <submittedName>
        <fullName evidence="4">Formyltetrahydrofolate deformylase</fullName>
    </submittedName>
</protein>
<dbReference type="EMBL" id="FNFL01000002">
    <property type="protein sequence ID" value="SDK00390.1"/>
    <property type="molecule type" value="Genomic_DNA"/>
</dbReference>
<dbReference type="Pfam" id="PF00551">
    <property type="entry name" value="Formyl_trans_N"/>
    <property type="match status" value="1"/>
</dbReference>
<accession>A0A1G8YEC1</accession>
<dbReference type="SUPFAM" id="SSF53328">
    <property type="entry name" value="Formyltransferase"/>
    <property type="match status" value="1"/>
</dbReference>
<dbReference type="InterPro" id="IPR036477">
    <property type="entry name" value="Formyl_transf_N_sf"/>
</dbReference>
<proteinExistence type="predicted"/>
<dbReference type="GO" id="GO:0006730">
    <property type="term" value="P:one-carbon metabolic process"/>
    <property type="evidence" value="ECO:0007669"/>
    <property type="project" value="UniProtKB-KW"/>
</dbReference>
<dbReference type="Gene3D" id="3.40.50.170">
    <property type="entry name" value="Formyl transferase, N-terminal domain"/>
    <property type="match status" value="1"/>
</dbReference>
<dbReference type="Proteomes" id="UP000198694">
    <property type="component" value="Unassembled WGS sequence"/>
</dbReference>
<organism evidence="4 5">
    <name type="scientific">Sediminibacillus albus</name>
    <dbReference type="NCBI Taxonomy" id="407036"/>
    <lineage>
        <taxon>Bacteria</taxon>
        <taxon>Bacillati</taxon>
        <taxon>Bacillota</taxon>
        <taxon>Bacilli</taxon>
        <taxon>Bacillales</taxon>
        <taxon>Bacillaceae</taxon>
        <taxon>Sediminibacillus</taxon>
    </lineage>
</organism>
<dbReference type="PRINTS" id="PR01575">
    <property type="entry name" value="FFH4HYDRLASE"/>
</dbReference>
<name>A0A1G8YEC1_9BACI</name>
<keyword evidence="2" id="KW-0378">Hydrolase</keyword>
<dbReference type="InterPro" id="IPR004810">
    <property type="entry name" value="PurU"/>
</dbReference>
<dbReference type="RefSeq" id="WP_175559285.1">
    <property type="nucleotide sequence ID" value="NZ_FNFL01000002.1"/>
</dbReference>
<reference evidence="4 5" key="1">
    <citation type="submission" date="2016-10" db="EMBL/GenBank/DDBJ databases">
        <authorList>
            <person name="de Groot N.N."/>
        </authorList>
    </citation>
    <scope>NUCLEOTIDE SEQUENCE [LARGE SCALE GENOMIC DNA]</scope>
    <source>
        <strain evidence="4 5">CGMCC 1.6502</strain>
    </source>
</reference>
<evidence type="ECO:0000313" key="5">
    <source>
        <dbReference type="Proteomes" id="UP000198694"/>
    </source>
</evidence>
<keyword evidence="1" id="KW-0554">One-carbon metabolism</keyword>
<sequence length="280" mass="32647">MEPYKYRIKIAGNFEEKKLKYLLEKMSITVNSSKTIRLKEESLFLGWIELESDHKLLENSIFQHGLKEFKEKFSVDIETKKVNKKNMAIFVSNQGHCLKEVLTRWEKGELDCNIPLVISDHDTYRKYVESYGIEFYNLKLTKRDKKTEQKALHILDSENIDFISLARYMQVLPSEFVSIYSNNIINIHHSLLPAFVGANTYQRAFDRGVKVIGSTAHYVTEELDEGPILIQKAINIDEGLGLKDYKNFIRMTETETLIDAIRYHINDKVLVYNNKAVLLK</sequence>
<evidence type="ECO:0000259" key="3">
    <source>
        <dbReference type="Pfam" id="PF00551"/>
    </source>
</evidence>
<evidence type="ECO:0000313" key="4">
    <source>
        <dbReference type="EMBL" id="SDK00390.1"/>
    </source>
</evidence>
<dbReference type="NCBIfam" id="NF004684">
    <property type="entry name" value="PRK06027.1"/>
    <property type="match status" value="1"/>
</dbReference>
<dbReference type="PANTHER" id="PTHR42706:SF1">
    <property type="entry name" value="FORMYLTETRAHYDROFOLATE DEFORMYLASE 2, MITOCHONDRIAL"/>
    <property type="match status" value="1"/>
</dbReference>
<evidence type="ECO:0000256" key="2">
    <source>
        <dbReference type="ARBA" id="ARBA00022801"/>
    </source>
</evidence>
<dbReference type="GO" id="GO:0008864">
    <property type="term" value="F:formyltetrahydrofolate deformylase activity"/>
    <property type="evidence" value="ECO:0007669"/>
    <property type="project" value="InterPro"/>
</dbReference>
<feature type="domain" description="Formyl transferase N-terminal" evidence="3">
    <location>
        <begin position="85"/>
        <end position="261"/>
    </location>
</feature>
<dbReference type="PANTHER" id="PTHR42706">
    <property type="entry name" value="FORMYLTETRAHYDROFOLATE DEFORMYLASE"/>
    <property type="match status" value="1"/>
</dbReference>
<dbReference type="AlphaFoldDB" id="A0A1G8YEC1"/>
<keyword evidence="5" id="KW-1185">Reference proteome</keyword>
<evidence type="ECO:0000256" key="1">
    <source>
        <dbReference type="ARBA" id="ARBA00022563"/>
    </source>
</evidence>
<dbReference type="PIRSF" id="PIRSF036480">
    <property type="entry name" value="FormyFH4_hydr"/>
    <property type="match status" value="1"/>
</dbReference>
<dbReference type="GO" id="GO:0006189">
    <property type="term" value="P:'de novo' IMP biosynthetic process"/>
    <property type="evidence" value="ECO:0007669"/>
    <property type="project" value="InterPro"/>
</dbReference>